<sequence>MIEDVDKHRASDEAAAWFSRLNGPRVTEEDLADFTAWREVAANARAFEKVDSFWRRAEALKSDPEFAAQTLAELRAARPRSRAPALAIAASVTLAVLAGGYYWFVGAGRISTDVGELRVVALDDGSRVHLDTHSAIRVDLSSAERRVVLLRGQAMFDVAKDASRPFIVKSGDLSVRALGTRFDVSRRAQGVKVILAEGAVEVRSGEQTWRLSPGQQIDTGPGRSVQRTSVDVGAETSWSEGVLTFRDRPLTEAVAEMNRYSKRKIRLADGAGDVGNVSGVFELGRSDAFVAAVTTSFALEAEQKPDGTIELSARDHSAASM</sequence>
<evidence type="ECO:0000259" key="2">
    <source>
        <dbReference type="Pfam" id="PF04773"/>
    </source>
</evidence>
<dbReference type="Gene3D" id="2.60.120.1440">
    <property type="match status" value="1"/>
</dbReference>
<dbReference type="RefSeq" id="WP_369062181.1">
    <property type="nucleotide sequence ID" value="NZ_CP158375.1"/>
</dbReference>
<keyword evidence="1" id="KW-0472">Membrane</keyword>
<reference evidence="4" key="1">
    <citation type="submission" date="2024-06" db="EMBL/GenBank/DDBJ databases">
        <title>Caulobacter inopinatus, sp. nov.</title>
        <authorList>
            <person name="Donachie S.P."/>
        </authorList>
    </citation>
    <scope>NUCLEOTIDE SEQUENCE</scope>
    <source>
        <strain evidence="4">73W</strain>
    </source>
</reference>
<keyword evidence="1" id="KW-0812">Transmembrane</keyword>
<feature type="transmembrane region" description="Helical" evidence="1">
    <location>
        <begin position="85"/>
        <end position="104"/>
    </location>
</feature>
<feature type="domain" description="FecR protein" evidence="2">
    <location>
        <begin position="109"/>
        <end position="201"/>
    </location>
</feature>
<dbReference type="AlphaFoldDB" id="A0AB39KWK5"/>
<dbReference type="Pfam" id="PF04773">
    <property type="entry name" value="FecR"/>
    <property type="match status" value="1"/>
</dbReference>
<evidence type="ECO:0000256" key="1">
    <source>
        <dbReference type="SAM" id="Phobius"/>
    </source>
</evidence>
<dbReference type="InterPro" id="IPR006860">
    <property type="entry name" value="FecR"/>
</dbReference>
<dbReference type="PANTHER" id="PTHR30273">
    <property type="entry name" value="PERIPLASMIC SIGNAL SENSOR AND SIGMA FACTOR ACTIVATOR FECR-RELATED"/>
    <property type="match status" value="1"/>
</dbReference>
<feature type="domain" description="FecR N-terminal" evidence="3">
    <location>
        <begin position="12"/>
        <end position="51"/>
    </location>
</feature>
<dbReference type="GO" id="GO:0016989">
    <property type="term" value="F:sigma factor antagonist activity"/>
    <property type="evidence" value="ECO:0007669"/>
    <property type="project" value="TreeGrafter"/>
</dbReference>
<dbReference type="PIRSF" id="PIRSF018266">
    <property type="entry name" value="FecR"/>
    <property type="match status" value="1"/>
</dbReference>
<dbReference type="InterPro" id="IPR012373">
    <property type="entry name" value="Ferrdict_sens_TM"/>
</dbReference>
<evidence type="ECO:0000259" key="3">
    <source>
        <dbReference type="Pfam" id="PF16220"/>
    </source>
</evidence>
<gene>
    <name evidence="4" type="ORF">ABOZ73_08040</name>
</gene>
<evidence type="ECO:0000313" key="4">
    <source>
        <dbReference type="EMBL" id="XDO98350.1"/>
    </source>
</evidence>
<dbReference type="PANTHER" id="PTHR30273:SF2">
    <property type="entry name" value="PROTEIN FECR"/>
    <property type="match status" value="1"/>
</dbReference>
<dbReference type="EMBL" id="CP158375">
    <property type="protein sequence ID" value="XDO98350.1"/>
    <property type="molecule type" value="Genomic_DNA"/>
</dbReference>
<name>A0AB39KWK5_9CAUL</name>
<protein>
    <submittedName>
        <fullName evidence="4">FecR family protein</fullName>
    </submittedName>
</protein>
<accession>A0AB39KWK5</accession>
<organism evidence="4">
    <name type="scientific">Caulobacter sp. 73W</name>
    <dbReference type="NCBI Taxonomy" id="3161137"/>
    <lineage>
        <taxon>Bacteria</taxon>
        <taxon>Pseudomonadati</taxon>
        <taxon>Pseudomonadota</taxon>
        <taxon>Alphaproteobacteria</taxon>
        <taxon>Caulobacterales</taxon>
        <taxon>Caulobacteraceae</taxon>
        <taxon>Caulobacter</taxon>
    </lineage>
</organism>
<proteinExistence type="predicted"/>
<dbReference type="Pfam" id="PF16220">
    <property type="entry name" value="DUF4880"/>
    <property type="match status" value="1"/>
</dbReference>
<dbReference type="InterPro" id="IPR032623">
    <property type="entry name" value="FecR_N"/>
</dbReference>
<keyword evidence="1" id="KW-1133">Transmembrane helix</keyword>